<dbReference type="EMBL" id="JANUGW010000005">
    <property type="protein sequence ID" value="MCS0581876.1"/>
    <property type="molecule type" value="Genomic_DNA"/>
</dbReference>
<dbReference type="InterPro" id="IPR013393">
    <property type="entry name" value="T3SS_HrpB4"/>
</dbReference>
<evidence type="ECO:0000313" key="1">
    <source>
        <dbReference type="EMBL" id="MCS0581876.1"/>
    </source>
</evidence>
<keyword evidence="2" id="KW-1185">Reference proteome</keyword>
<reference evidence="1 2" key="1">
    <citation type="submission" date="2022-08" db="EMBL/GenBank/DDBJ databases">
        <title>Reclassification of Massilia species as members of the genera Telluria, Duganella, Pseudoduganella, Mokoshia gen. nov. and Zemynaea gen. nov. using orthogonal and non-orthogonal genome-based approaches.</title>
        <authorList>
            <person name="Bowman J.P."/>
        </authorList>
    </citation>
    <scope>NUCLEOTIDE SEQUENCE [LARGE SCALE GENOMIC DNA]</scope>
    <source>
        <strain evidence="1 2">JCM 31316</strain>
    </source>
</reference>
<proteinExistence type="predicted"/>
<evidence type="ECO:0000313" key="2">
    <source>
        <dbReference type="Proteomes" id="UP001204151"/>
    </source>
</evidence>
<protein>
    <submittedName>
        <fullName evidence="1">Uncharacterized protein</fullName>
    </submittedName>
</protein>
<sequence length="218" mass="23008">MDATPLLPVLELSLLLQAYQSRLRRLADDIDPSWLDALARDEGFVPPSPDLAPLWRSALLRSRLRLGPVAPAAFTPPTHRLATLDKPALLVVLAARALYTHRAALARCVDGALLAGLRGFVGAPALAGLRAAGADAASDRPAAWPDHATLLDWAVDGYARFERDGAWGDPTLRRLVQVVLPAGAVAHAGGLAEGPTGDSAALTALLPTLYPELAWLFG</sequence>
<dbReference type="RefSeq" id="WP_258816446.1">
    <property type="nucleotide sequence ID" value="NZ_JANUGW010000005.1"/>
</dbReference>
<organism evidence="1 2">
    <name type="scientific">Massilia pinisoli</name>
    <dbReference type="NCBI Taxonomy" id="1772194"/>
    <lineage>
        <taxon>Bacteria</taxon>
        <taxon>Pseudomonadati</taxon>
        <taxon>Pseudomonadota</taxon>
        <taxon>Betaproteobacteria</taxon>
        <taxon>Burkholderiales</taxon>
        <taxon>Oxalobacteraceae</taxon>
        <taxon>Telluria group</taxon>
        <taxon>Massilia</taxon>
    </lineage>
</organism>
<comment type="caution">
    <text evidence="1">The sequence shown here is derived from an EMBL/GenBank/DDBJ whole genome shotgun (WGS) entry which is preliminary data.</text>
</comment>
<gene>
    <name evidence="1" type="ORF">NX784_09755</name>
</gene>
<dbReference type="Proteomes" id="UP001204151">
    <property type="component" value="Unassembled WGS sequence"/>
</dbReference>
<name>A0ABT1ZPN0_9BURK</name>
<accession>A0ABT1ZPN0</accession>
<dbReference type="Pfam" id="PF09502">
    <property type="entry name" value="HrpB4"/>
    <property type="match status" value="1"/>
</dbReference>